<reference evidence="4" key="1">
    <citation type="journal article" date="2014" name="Front. Microbiol.">
        <title>High frequency of phylogenetically diverse reductive dehalogenase-homologous genes in deep subseafloor sedimentary metagenomes.</title>
        <authorList>
            <person name="Kawai M."/>
            <person name="Futagami T."/>
            <person name="Toyoda A."/>
            <person name="Takaki Y."/>
            <person name="Nishi S."/>
            <person name="Hori S."/>
            <person name="Arai W."/>
            <person name="Tsubouchi T."/>
            <person name="Morono Y."/>
            <person name="Uchiyama I."/>
            <person name="Ito T."/>
            <person name="Fujiyama A."/>
            <person name="Inagaki F."/>
            <person name="Takami H."/>
        </authorList>
    </citation>
    <scope>NUCLEOTIDE SEQUENCE</scope>
    <source>
        <strain evidence="4">Expedition CK06-06</strain>
    </source>
</reference>
<evidence type="ECO:0000259" key="3">
    <source>
        <dbReference type="Pfam" id="PF22042"/>
    </source>
</evidence>
<dbReference type="GO" id="GO:0005525">
    <property type="term" value="F:GTP binding"/>
    <property type="evidence" value="ECO:0007669"/>
    <property type="project" value="UniProtKB-KW"/>
</dbReference>
<sequence>TVTSSSFKDGDIPDSMAEIVNTWREKIMENIIEANDDIMEKYLDGKELTPKEIEETFIEGVKSGIVVPVIPGSATLNIGVGQLLDIIDQSLPFPTERGKVKGHKVDGVEKVEFDAVDEAPFSALIFKTLADPFAGKLSLLKVMSGKIDSESTIFNSTKKVKERLGQLLSIEGKKQTPINTANVGDIAAIAKLKETTTGDTFCREDNPIVFDPAKPFLPTISFAIEAREKENEDKVYSS</sequence>
<comment type="caution">
    <text evidence="4">The sequence shown here is derived from an EMBL/GenBank/DDBJ whole genome shotgun (WGS) entry which is preliminary data.</text>
</comment>
<dbReference type="InterPro" id="IPR009000">
    <property type="entry name" value="Transl_B-barrel_sf"/>
</dbReference>
<name>X1K4G1_9ZZZZ</name>
<keyword evidence="2" id="KW-0342">GTP-binding</keyword>
<gene>
    <name evidence="4" type="ORF">S03H2_61646</name>
</gene>
<feature type="domain" description="Elongation factor G-like" evidence="3">
    <location>
        <begin position="120"/>
        <end position="203"/>
    </location>
</feature>
<dbReference type="CDD" id="cd04088">
    <property type="entry name" value="EFG_mtEFG_II"/>
    <property type="match status" value="1"/>
</dbReference>
<dbReference type="Gene3D" id="3.40.50.300">
    <property type="entry name" value="P-loop containing nucleotide triphosphate hydrolases"/>
    <property type="match status" value="1"/>
</dbReference>
<dbReference type="SUPFAM" id="SSF52540">
    <property type="entry name" value="P-loop containing nucleoside triphosphate hydrolases"/>
    <property type="match status" value="1"/>
</dbReference>
<dbReference type="Gene3D" id="2.40.30.10">
    <property type="entry name" value="Translation factors"/>
    <property type="match status" value="1"/>
</dbReference>
<evidence type="ECO:0000256" key="2">
    <source>
        <dbReference type="ARBA" id="ARBA00023134"/>
    </source>
</evidence>
<keyword evidence="1" id="KW-0547">Nucleotide-binding</keyword>
<organism evidence="4">
    <name type="scientific">marine sediment metagenome</name>
    <dbReference type="NCBI Taxonomy" id="412755"/>
    <lineage>
        <taxon>unclassified sequences</taxon>
        <taxon>metagenomes</taxon>
        <taxon>ecological metagenomes</taxon>
    </lineage>
</organism>
<proteinExistence type="predicted"/>
<feature type="non-terminal residue" evidence="4">
    <location>
        <position position="238"/>
    </location>
</feature>
<dbReference type="EMBL" id="BARU01039805">
    <property type="protein sequence ID" value="GAH85159.1"/>
    <property type="molecule type" value="Genomic_DNA"/>
</dbReference>
<evidence type="ECO:0000256" key="1">
    <source>
        <dbReference type="ARBA" id="ARBA00022741"/>
    </source>
</evidence>
<dbReference type="SUPFAM" id="SSF50447">
    <property type="entry name" value="Translation proteins"/>
    <property type="match status" value="1"/>
</dbReference>
<feature type="non-terminal residue" evidence="4">
    <location>
        <position position="1"/>
    </location>
</feature>
<dbReference type="PANTHER" id="PTHR43261:SF7">
    <property type="entry name" value="ELONGATION FACTOR G-LIKE PROTEIN"/>
    <property type="match status" value="1"/>
</dbReference>
<accession>X1K4G1</accession>
<protein>
    <recommendedName>
        <fullName evidence="3">Elongation factor G-like domain-containing protein</fullName>
    </recommendedName>
</protein>
<dbReference type="InterPro" id="IPR053905">
    <property type="entry name" value="EF-G-like_DII"/>
</dbReference>
<dbReference type="GO" id="GO:0032790">
    <property type="term" value="P:ribosome disassembly"/>
    <property type="evidence" value="ECO:0007669"/>
    <property type="project" value="TreeGrafter"/>
</dbReference>
<evidence type="ECO:0000313" key="4">
    <source>
        <dbReference type="EMBL" id="GAH85159.1"/>
    </source>
</evidence>
<dbReference type="PANTHER" id="PTHR43261">
    <property type="entry name" value="TRANSLATION ELONGATION FACTOR G-RELATED"/>
    <property type="match status" value="1"/>
</dbReference>
<dbReference type="InterPro" id="IPR027417">
    <property type="entry name" value="P-loop_NTPase"/>
</dbReference>
<dbReference type="AlphaFoldDB" id="X1K4G1"/>
<dbReference type="Pfam" id="PF22042">
    <property type="entry name" value="EF-G_D2"/>
    <property type="match status" value="1"/>
</dbReference>